<evidence type="ECO:0000313" key="1">
    <source>
        <dbReference type="EMBL" id="KAK9322666.1"/>
    </source>
</evidence>
<name>A0ACC3TNW7_9ASCO</name>
<proteinExistence type="predicted"/>
<accession>A0ACC3TNW7</accession>
<dbReference type="EMBL" id="MU970073">
    <property type="protein sequence ID" value="KAK9322666.1"/>
    <property type="molecule type" value="Genomic_DNA"/>
</dbReference>
<protein>
    <submittedName>
        <fullName evidence="1">Major facilitator superfamily domain-containing protein</fullName>
    </submittedName>
</protein>
<sequence>MSESSSTAGSRRTSRARVPSDASTVVDRSIVGATDDGQLKPVDSTLKESSAQSRPGTATAPPLTRTRSRRSVNAPPPPAMRRANTASAIARRPSVTTVKSFRSIGMSQKEIYGDAPADLVQLERIRTMETVASLYRSITRDEGEMSAPNDAQELVDIDPELVTWDGPDDPENPRNWLRSKKWRATIAISIYTFLGPFSSSILSPAVPKICASFGVTDRTVAALMVSIFVLAWAIVPLLVAPMSEIFGRRVVLHVSIFVLLVFNMACGLSQDLTQMLVFRFLAGAGGAGPLAIGAGVVADIWNDDERTAAIGLFSIGPTLGPIIAPVISGWIAMSLKWQWVFWILTIVNGAVFSLGLAMVEETYAPVLLQWKARRLRKETQNPALHTVFEITNFTPMEKLEIAISRPIALLFTNPIVFGLGLYMAFTYGFLYLLLVTFPSLWEQDYHFSLGITGLMYIGPGVGFGLGILTVTPAAQRVYHALTASNGGIAKPEFRLPVIAIGAVCMPVGLIWYGWSAEKQLFWIMPLIGAALFGVSLIAVFQCIQSYLIDMNPSYAASSTAAGTTFRSLFGFAMPLFASQMYSKLGRGWGNTMLGFVALAIGTVFPAVVYFRGERIRKWSDKHMDARKAKEQAKREERIARRLDIEERDQMEKVAGEGGVIEMRRMSGAAQVAEPQFGGPRQFDEIPEEASDDGSIKSRSE</sequence>
<gene>
    <name evidence="1" type="ORF">V1517DRAFT_322849</name>
</gene>
<organism evidence="1 2">
    <name type="scientific">Lipomyces orientalis</name>
    <dbReference type="NCBI Taxonomy" id="1233043"/>
    <lineage>
        <taxon>Eukaryota</taxon>
        <taxon>Fungi</taxon>
        <taxon>Dikarya</taxon>
        <taxon>Ascomycota</taxon>
        <taxon>Saccharomycotina</taxon>
        <taxon>Lipomycetes</taxon>
        <taxon>Lipomycetales</taxon>
        <taxon>Lipomycetaceae</taxon>
        <taxon>Lipomyces</taxon>
    </lineage>
</organism>
<evidence type="ECO:0000313" key="2">
    <source>
        <dbReference type="Proteomes" id="UP001489719"/>
    </source>
</evidence>
<reference evidence="2" key="1">
    <citation type="journal article" date="2024" name="Front. Bioeng. Biotechnol.">
        <title>Genome-scale model development and genomic sequencing of the oleaginous clade Lipomyces.</title>
        <authorList>
            <person name="Czajka J.J."/>
            <person name="Han Y."/>
            <person name="Kim J."/>
            <person name="Mondo S.J."/>
            <person name="Hofstad B.A."/>
            <person name="Robles A."/>
            <person name="Haridas S."/>
            <person name="Riley R."/>
            <person name="LaButti K."/>
            <person name="Pangilinan J."/>
            <person name="Andreopoulos W."/>
            <person name="Lipzen A."/>
            <person name="Yan J."/>
            <person name="Wang M."/>
            <person name="Ng V."/>
            <person name="Grigoriev I.V."/>
            <person name="Spatafora J.W."/>
            <person name="Magnuson J.K."/>
            <person name="Baker S.E."/>
            <person name="Pomraning K.R."/>
        </authorList>
    </citation>
    <scope>NUCLEOTIDE SEQUENCE [LARGE SCALE GENOMIC DNA]</scope>
    <source>
        <strain evidence="2">CBS 10300</strain>
    </source>
</reference>
<comment type="caution">
    <text evidence="1">The sequence shown here is derived from an EMBL/GenBank/DDBJ whole genome shotgun (WGS) entry which is preliminary data.</text>
</comment>
<dbReference type="Proteomes" id="UP001489719">
    <property type="component" value="Unassembled WGS sequence"/>
</dbReference>
<keyword evidence="2" id="KW-1185">Reference proteome</keyword>